<dbReference type="AlphaFoldDB" id="A0A8C6X303"/>
<dbReference type="EC" id="3.1.2.2" evidence="19"/>
<accession>A0A8C6X303</accession>
<dbReference type="InterPro" id="IPR006683">
    <property type="entry name" value="Thioestr_dom"/>
</dbReference>
<evidence type="ECO:0000256" key="14">
    <source>
        <dbReference type="ARBA" id="ARBA00023136"/>
    </source>
</evidence>
<evidence type="ECO:0000256" key="9">
    <source>
        <dbReference type="ARBA" id="ARBA00022801"/>
    </source>
</evidence>
<evidence type="ECO:0000256" key="8">
    <source>
        <dbReference type="ARBA" id="ARBA00022792"/>
    </source>
</evidence>
<evidence type="ECO:0000256" key="26">
    <source>
        <dbReference type="ARBA" id="ARBA00048180"/>
    </source>
</evidence>
<evidence type="ECO:0000256" key="4">
    <source>
        <dbReference type="ARBA" id="ARBA00004637"/>
    </source>
</evidence>
<keyword evidence="7" id="KW-0053">Apoptosis</keyword>
<evidence type="ECO:0000256" key="24">
    <source>
        <dbReference type="ARBA" id="ARBA00047969"/>
    </source>
</evidence>
<evidence type="ECO:0000256" key="16">
    <source>
        <dbReference type="ARBA" id="ARBA00035852"/>
    </source>
</evidence>
<proteinExistence type="inferred from homology"/>
<dbReference type="OMA" id="MFYNDVE"/>
<keyword evidence="12" id="KW-0443">Lipid metabolism</keyword>
<keyword evidence="9" id="KW-0378">Hydrolase</keyword>
<evidence type="ECO:0000256" key="22">
    <source>
        <dbReference type="ARBA" id="ARBA00047588"/>
    </source>
</evidence>
<evidence type="ECO:0000256" key="18">
    <source>
        <dbReference type="ARBA" id="ARBA00038456"/>
    </source>
</evidence>
<evidence type="ECO:0000256" key="19">
    <source>
        <dbReference type="ARBA" id="ARBA00038848"/>
    </source>
</evidence>
<evidence type="ECO:0000256" key="13">
    <source>
        <dbReference type="ARBA" id="ARBA00023128"/>
    </source>
</evidence>
<name>A0A8C6X303_NAJNA</name>
<dbReference type="GO" id="GO:0005743">
    <property type="term" value="C:mitochondrial inner membrane"/>
    <property type="evidence" value="ECO:0007669"/>
    <property type="project" value="UniProtKB-SubCell"/>
</dbReference>
<dbReference type="Ensembl" id="ENSNNAT00000006057.1">
    <property type="protein sequence ID" value="ENSNNAP00000005794.1"/>
    <property type="gene ID" value="ENSNNAG00000003911.1"/>
</dbReference>
<comment type="catalytic activity">
    <reaction evidence="17">
        <text>(9Z)-octadecenoyl-CoA + H2O = (9Z)-octadecenoate + CoA + H(+)</text>
        <dbReference type="Rhea" id="RHEA:40139"/>
        <dbReference type="ChEBI" id="CHEBI:15377"/>
        <dbReference type="ChEBI" id="CHEBI:15378"/>
        <dbReference type="ChEBI" id="CHEBI:30823"/>
        <dbReference type="ChEBI" id="CHEBI:57287"/>
        <dbReference type="ChEBI" id="CHEBI:57387"/>
    </reaction>
    <physiologicalReaction direction="left-to-right" evidence="17">
        <dbReference type="Rhea" id="RHEA:40140"/>
    </physiologicalReaction>
</comment>
<evidence type="ECO:0000256" key="11">
    <source>
        <dbReference type="ARBA" id="ARBA00022946"/>
    </source>
</evidence>
<keyword evidence="11" id="KW-0809">Transit peptide</keyword>
<dbReference type="Proteomes" id="UP000694559">
    <property type="component" value="Unplaced"/>
</dbReference>
<dbReference type="CDD" id="cd03443">
    <property type="entry name" value="PaaI_thioesterase"/>
    <property type="match status" value="1"/>
</dbReference>
<evidence type="ECO:0000256" key="7">
    <source>
        <dbReference type="ARBA" id="ARBA00022703"/>
    </source>
</evidence>
<dbReference type="GeneTree" id="ENSGT00940000160047"/>
<dbReference type="GO" id="GO:0032587">
    <property type="term" value="C:ruffle membrane"/>
    <property type="evidence" value="ECO:0007669"/>
    <property type="project" value="UniProtKB-SubCell"/>
</dbReference>
<dbReference type="InterPro" id="IPR052365">
    <property type="entry name" value="THEM4/THEM5_acyl-CoA_thioest"/>
</dbReference>
<dbReference type="SUPFAM" id="SSF54637">
    <property type="entry name" value="Thioesterase/thiol ester dehydrase-isomerase"/>
    <property type="match status" value="1"/>
</dbReference>
<dbReference type="Pfam" id="PF03061">
    <property type="entry name" value="4HBT"/>
    <property type="match status" value="1"/>
</dbReference>
<comment type="catalytic activity">
    <reaction evidence="16">
        <text>(5Z,8Z,11Z,14Z)-eicosatetraenoyl-CoA + H2O = (5Z,8Z,11Z,14Z)-eicosatetraenoate + CoA + H(+)</text>
        <dbReference type="Rhea" id="RHEA:40151"/>
        <dbReference type="ChEBI" id="CHEBI:15377"/>
        <dbReference type="ChEBI" id="CHEBI:15378"/>
        <dbReference type="ChEBI" id="CHEBI:32395"/>
        <dbReference type="ChEBI" id="CHEBI:57287"/>
        <dbReference type="ChEBI" id="CHEBI:57368"/>
    </reaction>
    <physiologicalReaction direction="left-to-right" evidence="16">
        <dbReference type="Rhea" id="RHEA:40152"/>
    </physiologicalReaction>
</comment>
<comment type="catalytic activity">
    <reaction evidence="23">
        <text>hexadecanoyl-CoA + H2O = hexadecanoate + CoA + H(+)</text>
        <dbReference type="Rhea" id="RHEA:16645"/>
        <dbReference type="ChEBI" id="CHEBI:7896"/>
        <dbReference type="ChEBI" id="CHEBI:15377"/>
        <dbReference type="ChEBI" id="CHEBI:15378"/>
        <dbReference type="ChEBI" id="CHEBI:57287"/>
        <dbReference type="ChEBI" id="CHEBI:57379"/>
        <dbReference type="EC" id="3.1.2.2"/>
    </reaction>
    <physiologicalReaction direction="left-to-right" evidence="23">
        <dbReference type="Rhea" id="RHEA:16646"/>
    </physiologicalReaction>
</comment>
<comment type="catalytic activity">
    <reaction evidence="24">
        <text>decanoyl-CoA + H2O = decanoate + CoA + H(+)</text>
        <dbReference type="Rhea" id="RHEA:40059"/>
        <dbReference type="ChEBI" id="CHEBI:15377"/>
        <dbReference type="ChEBI" id="CHEBI:15378"/>
        <dbReference type="ChEBI" id="CHEBI:27689"/>
        <dbReference type="ChEBI" id="CHEBI:57287"/>
        <dbReference type="ChEBI" id="CHEBI:61430"/>
    </reaction>
    <physiologicalReaction direction="left-to-right" evidence="24">
        <dbReference type="Rhea" id="RHEA:40060"/>
    </physiologicalReaction>
</comment>
<comment type="catalytic activity">
    <reaction evidence="26">
        <text>tetradecanoyl-CoA + H2O = tetradecanoate + CoA + H(+)</text>
        <dbReference type="Rhea" id="RHEA:40119"/>
        <dbReference type="ChEBI" id="CHEBI:15377"/>
        <dbReference type="ChEBI" id="CHEBI:15378"/>
        <dbReference type="ChEBI" id="CHEBI:30807"/>
        <dbReference type="ChEBI" id="CHEBI:57287"/>
        <dbReference type="ChEBI" id="CHEBI:57385"/>
    </reaction>
    <physiologicalReaction direction="left-to-right" evidence="26">
        <dbReference type="Rhea" id="RHEA:40120"/>
    </physiologicalReaction>
</comment>
<evidence type="ECO:0000256" key="21">
    <source>
        <dbReference type="ARBA" id="ARBA00043210"/>
    </source>
</evidence>
<comment type="catalytic activity">
    <reaction evidence="22">
        <text>octanoyl-CoA + H2O = octanoate + CoA + H(+)</text>
        <dbReference type="Rhea" id="RHEA:30143"/>
        <dbReference type="ChEBI" id="CHEBI:15377"/>
        <dbReference type="ChEBI" id="CHEBI:15378"/>
        <dbReference type="ChEBI" id="CHEBI:25646"/>
        <dbReference type="ChEBI" id="CHEBI:57287"/>
        <dbReference type="ChEBI" id="CHEBI:57386"/>
    </reaction>
    <physiologicalReaction direction="left-to-right" evidence="22">
        <dbReference type="Rhea" id="RHEA:30144"/>
    </physiologicalReaction>
</comment>
<dbReference type="PANTHER" id="PTHR12418">
    <property type="entry name" value="ACYL-COENZYME A THIOESTERASE THEM4"/>
    <property type="match status" value="1"/>
</dbReference>
<evidence type="ECO:0000313" key="29">
    <source>
        <dbReference type="Proteomes" id="UP000694559"/>
    </source>
</evidence>
<dbReference type="OrthoDB" id="506431at2759"/>
<dbReference type="GO" id="GO:0006915">
    <property type="term" value="P:apoptotic process"/>
    <property type="evidence" value="ECO:0007669"/>
    <property type="project" value="UniProtKB-KW"/>
</dbReference>
<evidence type="ECO:0000256" key="6">
    <source>
        <dbReference type="ARBA" id="ARBA00022490"/>
    </source>
</evidence>
<keyword evidence="14" id="KW-0472">Membrane</keyword>
<evidence type="ECO:0000256" key="2">
    <source>
        <dbReference type="ARBA" id="ARBA00004569"/>
    </source>
</evidence>
<reference evidence="28" key="1">
    <citation type="submission" date="2025-08" db="UniProtKB">
        <authorList>
            <consortium name="Ensembl"/>
        </authorList>
    </citation>
    <scope>IDENTIFICATION</scope>
</reference>
<keyword evidence="10" id="KW-0276">Fatty acid metabolism</keyword>
<evidence type="ECO:0000256" key="3">
    <source>
        <dbReference type="ARBA" id="ARBA00004632"/>
    </source>
</evidence>
<evidence type="ECO:0000256" key="10">
    <source>
        <dbReference type="ARBA" id="ARBA00022832"/>
    </source>
</evidence>
<dbReference type="Gene3D" id="3.10.129.10">
    <property type="entry name" value="Hotdog Thioesterase"/>
    <property type="match status" value="1"/>
</dbReference>
<reference evidence="28" key="2">
    <citation type="submission" date="2025-09" db="UniProtKB">
        <authorList>
            <consortium name="Ensembl"/>
        </authorList>
    </citation>
    <scope>IDENTIFICATION</scope>
</reference>
<dbReference type="PANTHER" id="PTHR12418:SF19">
    <property type="entry name" value="ACYL-COENZYME A THIOESTERASE THEM4"/>
    <property type="match status" value="1"/>
</dbReference>
<keyword evidence="15" id="KW-0966">Cell projection</keyword>
<dbReference type="GO" id="GO:0016787">
    <property type="term" value="F:hydrolase activity"/>
    <property type="evidence" value="ECO:0007669"/>
    <property type="project" value="UniProtKB-KW"/>
</dbReference>
<keyword evidence="6" id="KW-0963">Cytoplasm</keyword>
<evidence type="ECO:0000256" key="12">
    <source>
        <dbReference type="ARBA" id="ARBA00023098"/>
    </source>
</evidence>
<organism evidence="28 29">
    <name type="scientific">Naja naja</name>
    <name type="common">Indian cobra</name>
    <dbReference type="NCBI Taxonomy" id="35670"/>
    <lineage>
        <taxon>Eukaryota</taxon>
        <taxon>Metazoa</taxon>
        <taxon>Chordata</taxon>
        <taxon>Craniata</taxon>
        <taxon>Vertebrata</taxon>
        <taxon>Euteleostomi</taxon>
        <taxon>Lepidosauria</taxon>
        <taxon>Squamata</taxon>
        <taxon>Bifurcata</taxon>
        <taxon>Unidentata</taxon>
        <taxon>Episquamata</taxon>
        <taxon>Toxicofera</taxon>
        <taxon>Serpentes</taxon>
        <taxon>Colubroidea</taxon>
        <taxon>Elapidae</taxon>
        <taxon>Elapinae</taxon>
        <taxon>Naja</taxon>
    </lineage>
</organism>
<dbReference type="InterPro" id="IPR029069">
    <property type="entry name" value="HotDog_dom_sf"/>
</dbReference>
<evidence type="ECO:0000256" key="1">
    <source>
        <dbReference type="ARBA" id="ARBA00004496"/>
    </source>
</evidence>
<feature type="domain" description="Thioesterase" evidence="27">
    <location>
        <begin position="144"/>
        <end position="216"/>
    </location>
</feature>
<keyword evidence="29" id="KW-1185">Reference proteome</keyword>
<keyword evidence="8" id="KW-0999">Mitochondrion inner membrane</keyword>
<comment type="subcellular location">
    <subcellularLocation>
        <location evidence="3">Cell projection</location>
        <location evidence="3">Ruffle membrane</location>
    </subcellularLocation>
    <subcellularLocation>
        <location evidence="1">Cytoplasm</location>
    </subcellularLocation>
    <subcellularLocation>
        <location evidence="4">Mitochondrion inner membrane</location>
        <topology evidence="4">Peripheral membrane protein</topology>
    </subcellularLocation>
    <subcellularLocation>
        <location evidence="2">Mitochondrion intermembrane space</location>
    </subcellularLocation>
</comment>
<evidence type="ECO:0000256" key="15">
    <source>
        <dbReference type="ARBA" id="ARBA00023273"/>
    </source>
</evidence>
<keyword evidence="13" id="KW-0496">Mitochondrion</keyword>
<keyword evidence="5" id="KW-1003">Cell membrane</keyword>
<evidence type="ECO:0000313" key="28">
    <source>
        <dbReference type="Ensembl" id="ENSNNAP00000005794.1"/>
    </source>
</evidence>
<comment type="similarity">
    <text evidence="18">Belongs to the THEM4/THEM5 thioesterase family.</text>
</comment>
<evidence type="ECO:0000256" key="5">
    <source>
        <dbReference type="ARBA" id="ARBA00022475"/>
    </source>
</evidence>
<evidence type="ECO:0000256" key="23">
    <source>
        <dbReference type="ARBA" id="ARBA00047734"/>
    </source>
</evidence>
<sequence>MLRNWARLWWGLPYFVTPRNGALLQRFSHKLQEHSTASMLISEKSIDWGVPNPSWSQEMMLQFNRYMEMTKDGSWQKLPSYQSLSDHLREGSRKEELQNRKSRLFLRSIDEEGKGFEYAMFLRPSEKRVVAVFQIGPYLEGPSGFAHGGAIATILDSTVGASVISVSRRVVTANLSINYKSPVELGSVVLVDTRVDKIEDRKIFASGEVRSVDGQTLHAEATSLFIELLPRSLSQKETDSSSSP</sequence>
<dbReference type="GO" id="GO:0005758">
    <property type="term" value="C:mitochondrial intermembrane space"/>
    <property type="evidence" value="ECO:0007669"/>
    <property type="project" value="UniProtKB-SubCell"/>
</dbReference>
<evidence type="ECO:0000256" key="17">
    <source>
        <dbReference type="ARBA" id="ARBA00037002"/>
    </source>
</evidence>
<evidence type="ECO:0000256" key="25">
    <source>
        <dbReference type="ARBA" id="ARBA00048074"/>
    </source>
</evidence>
<dbReference type="GO" id="GO:0006631">
    <property type="term" value="P:fatty acid metabolic process"/>
    <property type="evidence" value="ECO:0007669"/>
    <property type="project" value="UniProtKB-KW"/>
</dbReference>
<protein>
    <recommendedName>
        <fullName evidence="20">Acyl-coenzyme A thioesterase THEM4</fullName>
        <ecNumber evidence="19">3.1.2.2</ecNumber>
    </recommendedName>
    <alternativeName>
        <fullName evidence="21">Thioesterase superfamily member 4</fullName>
    </alternativeName>
</protein>
<comment type="catalytic activity">
    <reaction evidence="25">
        <text>dodecanoyl-CoA + H2O = dodecanoate + CoA + H(+)</text>
        <dbReference type="Rhea" id="RHEA:30135"/>
        <dbReference type="ChEBI" id="CHEBI:15377"/>
        <dbReference type="ChEBI" id="CHEBI:15378"/>
        <dbReference type="ChEBI" id="CHEBI:18262"/>
        <dbReference type="ChEBI" id="CHEBI:57287"/>
        <dbReference type="ChEBI" id="CHEBI:57375"/>
    </reaction>
    <physiologicalReaction direction="left-to-right" evidence="25">
        <dbReference type="Rhea" id="RHEA:30136"/>
    </physiologicalReaction>
</comment>
<evidence type="ECO:0000256" key="20">
    <source>
        <dbReference type="ARBA" id="ARBA00040123"/>
    </source>
</evidence>
<evidence type="ECO:0000259" key="27">
    <source>
        <dbReference type="Pfam" id="PF03061"/>
    </source>
</evidence>